<dbReference type="Pfam" id="PF06977">
    <property type="entry name" value="SdiA-regulated"/>
    <property type="match status" value="1"/>
</dbReference>
<keyword evidence="3" id="KW-0472">Membrane</keyword>
<gene>
    <name evidence="5" type="ORF">HYH03_008462</name>
</gene>
<keyword evidence="4" id="KW-0732">Signal</keyword>
<feature type="signal peptide" evidence="4">
    <location>
        <begin position="1"/>
        <end position="36"/>
    </location>
</feature>
<protein>
    <submittedName>
        <fullName evidence="5">Uncharacterized protein</fullName>
    </submittedName>
</protein>
<evidence type="ECO:0000256" key="3">
    <source>
        <dbReference type="ARBA" id="ARBA00023136"/>
    </source>
</evidence>
<sequence length="260" mass="28600">MRLTQRRRQRQRSTQGAAAGRRVALLLLAAALSASAEPWSLGSFRLCSSVRLPWVDQNASGAAYVPESNTLWVVRNEPPGLFEYDTSGTRLLRWLDISWLKDTEDLAYIGGGRLAVVEEGPGGGIHVFDIASGRHVESFNVANPRTQEYGNEGLSYDPGSGIYYVAQEKWPRRILAVRPNGDGSSQWWNVVDGDAAYRGVGDIAAVAYVPQLGQVFVLSQESNRVLRSTMEGRVLQELWVTGSQPEPNEMAIYKVDDCGA</sequence>
<dbReference type="InterPro" id="IPR009722">
    <property type="entry name" value="YjiK/CarP"/>
</dbReference>
<evidence type="ECO:0000256" key="4">
    <source>
        <dbReference type="SAM" id="SignalP"/>
    </source>
</evidence>
<dbReference type="OrthoDB" id="528399at2759"/>
<dbReference type="AlphaFoldDB" id="A0A835Y152"/>
<keyword evidence="2" id="KW-1003">Cell membrane</keyword>
<proteinExistence type="predicted"/>
<evidence type="ECO:0000313" key="6">
    <source>
        <dbReference type="Proteomes" id="UP000612055"/>
    </source>
</evidence>
<dbReference type="EMBL" id="JAEHOE010000038">
    <property type="protein sequence ID" value="KAG2493327.1"/>
    <property type="molecule type" value="Genomic_DNA"/>
</dbReference>
<dbReference type="SUPFAM" id="SSF50956">
    <property type="entry name" value="Thermostable phytase (3-phytase)"/>
    <property type="match status" value="1"/>
</dbReference>
<comment type="caution">
    <text evidence="5">The sequence shown here is derived from an EMBL/GenBank/DDBJ whole genome shotgun (WGS) entry which is preliminary data.</text>
</comment>
<keyword evidence="6" id="KW-1185">Reference proteome</keyword>
<evidence type="ECO:0000313" key="5">
    <source>
        <dbReference type="EMBL" id="KAG2493327.1"/>
    </source>
</evidence>
<accession>A0A835Y152</accession>
<name>A0A835Y152_9CHLO</name>
<dbReference type="GO" id="GO:0005886">
    <property type="term" value="C:plasma membrane"/>
    <property type="evidence" value="ECO:0007669"/>
    <property type="project" value="UniProtKB-SubCell"/>
</dbReference>
<feature type="chain" id="PRO_5032850071" evidence="4">
    <location>
        <begin position="37"/>
        <end position="260"/>
    </location>
</feature>
<evidence type="ECO:0000256" key="2">
    <source>
        <dbReference type="ARBA" id="ARBA00022475"/>
    </source>
</evidence>
<comment type="subcellular location">
    <subcellularLocation>
        <location evidence="1">Cell membrane</location>
    </subcellularLocation>
</comment>
<organism evidence="5 6">
    <name type="scientific">Edaphochlamys debaryana</name>
    <dbReference type="NCBI Taxonomy" id="47281"/>
    <lineage>
        <taxon>Eukaryota</taxon>
        <taxon>Viridiplantae</taxon>
        <taxon>Chlorophyta</taxon>
        <taxon>core chlorophytes</taxon>
        <taxon>Chlorophyceae</taxon>
        <taxon>CS clade</taxon>
        <taxon>Chlamydomonadales</taxon>
        <taxon>Chlamydomonadales incertae sedis</taxon>
        <taxon>Edaphochlamys</taxon>
    </lineage>
</organism>
<dbReference type="Proteomes" id="UP000612055">
    <property type="component" value="Unassembled WGS sequence"/>
</dbReference>
<reference evidence="5" key="1">
    <citation type="journal article" date="2020" name="bioRxiv">
        <title>Comparative genomics of Chlamydomonas.</title>
        <authorList>
            <person name="Craig R.J."/>
            <person name="Hasan A.R."/>
            <person name="Ness R.W."/>
            <person name="Keightley P.D."/>
        </authorList>
    </citation>
    <scope>NUCLEOTIDE SEQUENCE</scope>
    <source>
        <strain evidence="5">CCAP 11/70</strain>
    </source>
</reference>
<evidence type="ECO:0000256" key="1">
    <source>
        <dbReference type="ARBA" id="ARBA00004236"/>
    </source>
</evidence>